<dbReference type="PANTHER" id="PTHR44591:SF14">
    <property type="entry name" value="PROTEIN PILG"/>
    <property type="match status" value="1"/>
</dbReference>
<organism evidence="4">
    <name type="scientific">marine sediment metagenome</name>
    <dbReference type="NCBI Taxonomy" id="412755"/>
    <lineage>
        <taxon>unclassified sequences</taxon>
        <taxon>metagenomes</taxon>
        <taxon>ecological metagenomes</taxon>
    </lineage>
</organism>
<reference evidence="4" key="1">
    <citation type="journal article" date="2014" name="Front. Microbiol.">
        <title>High frequency of phylogenetically diverse reductive dehalogenase-homologous genes in deep subseafloor sedimentary metagenomes.</title>
        <authorList>
            <person name="Kawai M."/>
            <person name="Futagami T."/>
            <person name="Toyoda A."/>
            <person name="Takaki Y."/>
            <person name="Nishi S."/>
            <person name="Hori S."/>
            <person name="Arai W."/>
            <person name="Tsubouchi T."/>
            <person name="Morono Y."/>
            <person name="Uchiyama I."/>
            <person name="Ito T."/>
            <person name="Fujiyama A."/>
            <person name="Inagaki F."/>
            <person name="Takami H."/>
        </authorList>
    </citation>
    <scope>NUCLEOTIDE SEQUENCE</scope>
    <source>
        <strain evidence="4">Expedition CK06-06</strain>
    </source>
</reference>
<dbReference type="SMART" id="SM00448">
    <property type="entry name" value="REC"/>
    <property type="match status" value="1"/>
</dbReference>
<dbReference type="GO" id="GO:0000160">
    <property type="term" value="P:phosphorelay signal transduction system"/>
    <property type="evidence" value="ECO:0007669"/>
    <property type="project" value="UniProtKB-KW"/>
</dbReference>
<dbReference type="SUPFAM" id="SSF52172">
    <property type="entry name" value="CheY-like"/>
    <property type="match status" value="1"/>
</dbReference>
<dbReference type="Pfam" id="PF00072">
    <property type="entry name" value="Response_reg"/>
    <property type="match status" value="1"/>
</dbReference>
<feature type="non-terminal residue" evidence="4">
    <location>
        <position position="148"/>
    </location>
</feature>
<feature type="domain" description="Response regulatory" evidence="3">
    <location>
        <begin position="2"/>
        <end position="119"/>
    </location>
</feature>
<protein>
    <recommendedName>
        <fullName evidence="3">Response regulatory domain-containing protein</fullName>
    </recommendedName>
</protein>
<accession>X0RY66</accession>
<evidence type="ECO:0000259" key="3">
    <source>
        <dbReference type="PROSITE" id="PS50110"/>
    </source>
</evidence>
<evidence type="ECO:0000256" key="1">
    <source>
        <dbReference type="ARBA" id="ARBA00022553"/>
    </source>
</evidence>
<name>X0RY66_9ZZZZ</name>
<dbReference type="PROSITE" id="PS50110">
    <property type="entry name" value="RESPONSE_REGULATORY"/>
    <property type="match status" value="1"/>
</dbReference>
<dbReference type="InterPro" id="IPR001789">
    <property type="entry name" value="Sig_transdc_resp-reg_receiver"/>
</dbReference>
<dbReference type="PANTHER" id="PTHR44591">
    <property type="entry name" value="STRESS RESPONSE REGULATOR PROTEIN 1"/>
    <property type="match status" value="1"/>
</dbReference>
<dbReference type="Gene3D" id="3.40.50.2300">
    <property type="match status" value="1"/>
</dbReference>
<evidence type="ECO:0000256" key="2">
    <source>
        <dbReference type="ARBA" id="ARBA00023012"/>
    </source>
</evidence>
<gene>
    <name evidence="4" type="ORF">S01H1_08085</name>
</gene>
<dbReference type="EMBL" id="BARS01004147">
    <property type="protein sequence ID" value="GAF73738.1"/>
    <property type="molecule type" value="Genomic_DNA"/>
</dbReference>
<sequence>MKMLIVDDKKGNLYLLEALLKGKGYEVASAMNGVEALERLQKDTFDMIISDILMPRMDGFRLCRECKSDDTLKKIPFVFYTATYTENKDEEFGLSLGAVRYILKPIEPARFMKIIEDLVKDYEKDLLAPTEVPAEKEEAVYLKEYSER</sequence>
<evidence type="ECO:0000313" key="4">
    <source>
        <dbReference type="EMBL" id="GAF73738.1"/>
    </source>
</evidence>
<dbReference type="AlphaFoldDB" id="X0RY66"/>
<keyword evidence="2" id="KW-0902">Two-component regulatory system</keyword>
<keyword evidence="1" id="KW-0597">Phosphoprotein</keyword>
<comment type="caution">
    <text evidence="4">The sequence shown here is derived from an EMBL/GenBank/DDBJ whole genome shotgun (WGS) entry which is preliminary data.</text>
</comment>
<dbReference type="InterPro" id="IPR011006">
    <property type="entry name" value="CheY-like_superfamily"/>
</dbReference>
<proteinExistence type="predicted"/>
<dbReference type="InterPro" id="IPR050595">
    <property type="entry name" value="Bact_response_regulator"/>
</dbReference>